<name>A0AAU9ELE6_9BACT</name>
<organism evidence="2 3">
    <name type="scientific">Desulfoferula mesophila</name>
    <dbReference type="NCBI Taxonomy" id="3058419"/>
    <lineage>
        <taxon>Bacteria</taxon>
        <taxon>Pseudomonadati</taxon>
        <taxon>Thermodesulfobacteriota</taxon>
        <taxon>Desulfarculia</taxon>
        <taxon>Desulfarculales</taxon>
        <taxon>Desulfarculaceae</taxon>
        <taxon>Desulfoferula</taxon>
    </lineage>
</organism>
<proteinExistence type="predicted"/>
<sequence length="414" mass="46739">MYIHVRANLPALVLSLVLIILPANAKADSNHKIAFLSQGAFLITVKNSEQDRFPVIGYLPVGTICIYDLSKTFQLEHADSERIEDYIFINSYEGPSGYVLRRILVDVKGKVLIPVTNRPVPIFSLESTATNKQKICDVHSTDGVYPTVTQTEDPTFFIVNVPKELSKTSSALAGKISKKRIKDGDIMLLSEDAPSIHLLKFKDPTIDENQEDFFMRLASKLQNKLNGEFDKNKIQAFLVGLDRIKCSLSIGSEASMGFKVFGAGLGLNVRANMKNDNMFIEMSEIALCPGDQDCLRFTSLKMVTCLDNNPYKLTHLSLQDTNLTHHPITLWANDLKQLDLDINPSCKGQRATRCMVQITGYKDYIKVYSYLEEQLECNPEYSRSWSNQEKKALLHMLLNQICYCPPSRLRKIEN</sequence>
<dbReference type="KEGG" id="dmp:FAK_24300"/>
<reference evidence="3" key="1">
    <citation type="journal article" date="2023" name="Arch. Microbiol.">
        <title>Desulfoferula mesophilus gen. nov. sp. nov., a mesophilic sulfate-reducing bacterium isolated from a brackish lake sediment.</title>
        <authorList>
            <person name="Watanabe T."/>
            <person name="Yabe T."/>
            <person name="Tsuji J.M."/>
            <person name="Fukui M."/>
        </authorList>
    </citation>
    <scope>NUCLEOTIDE SEQUENCE [LARGE SCALE GENOMIC DNA]</scope>
    <source>
        <strain evidence="3">12FAK</strain>
    </source>
</reference>
<evidence type="ECO:0000313" key="3">
    <source>
        <dbReference type="Proteomes" id="UP001366166"/>
    </source>
</evidence>
<accession>A0AAU9ELE6</accession>
<keyword evidence="1" id="KW-0732">Signal</keyword>
<evidence type="ECO:0008006" key="4">
    <source>
        <dbReference type="Google" id="ProtNLM"/>
    </source>
</evidence>
<keyword evidence="3" id="KW-1185">Reference proteome</keyword>
<dbReference type="Proteomes" id="UP001366166">
    <property type="component" value="Chromosome"/>
</dbReference>
<feature type="signal peptide" evidence="1">
    <location>
        <begin position="1"/>
        <end position="25"/>
    </location>
</feature>
<dbReference type="EMBL" id="AP028679">
    <property type="protein sequence ID" value="BEQ15364.1"/>
    <property type="molecule type" value="Genomic_DNA"/>
</dbReference>
<evidence type="ECO:0000313" key="2">
    <source>
        <dbReference type="EMBL" id="BEQ15364.1"/>
    </source>
</evidence>
<evidence type="ECO:0000256" key="1">
    <source>
        <dbReference type="SAM" id="SignalP"/>
    </source>
</evidence>
<protein>
    <recommendedName>
        <fullName evidence="4">SH3 domain-containing protein</fullName>
    </recommendedName>
</protein>
<feature type="chain" id="PRO_5043695222" description="SH3 domain-containing protein" evidence="1">
    <location>
        <begin position="26"/>
        <end position="414"/>
    </location>
</feature>
<dbReference type="AlphaFoldDB" id="A0AAU9ELE6"/>
<gene>
    <name evidence="2" type="ORF">FAK_24300</name>
</gene>
<dbReference type="RefSeq" id="WP_338599658.1">
    <property type="nucleotide sequence ID" value="NZ_AP028679.1"/>
</dbReference>